<keyword evidence="9" id="KW-1185">Reference proteome</keyword>
<reference evidence="8 9" key="1">
    <citation type="submission" date="2016-10" db="EMBL/GenBank/DDBJ databases">
        <authorList>
            <person name="de Groot N.N."/>
        </authorList>
    </citation>
    <scope>NUCLEOTIDE SEQUENCE [LARGE SCALE GENOMIC DNA]</scope>
    <source>
        <strain evidence="8 9">DSM 21019</strain>
    </source>
</reference>
<dbReference type="AlphaFoldDB" id="A0A1I6HIZ8"/>
<organism evidence="8 9">
    <name type="scientific">Robiginitalea myxolifaciens</name>
    <dbReference type="NCBI Taxonomy" id="400055"/>
    <lineage>
        <taxon>Bacteria</taxon>
        <taxon>Pseudomonadati</taxon>
        <taxon>Bacteroidota</taxon>
        <taxon>Flavobacteriia</taxon>
        <taxon>Flavobacteriales</taxon>
        <taxon>Flavobacteriaceae</taxon>
        <taxon>Robiginitalea</taxon>
    </lineage>
</organism>
<name>A0A1I6HIZ8_9FLAO</name>
<dbReference type="InterPro" id="IPR026263">
    <property type="entry name" value="Alkaline_phosphatase_prok"/>
</dbReference>
<feature type="active site" description="Phosphothreonine intermediate" evidence="5">
    <location>
        <position position="94"/>
    </location>
</feature>
<dbReference type="PANTHER" id="PTHR10151:SF120">
    <property type="entry name" value="BIS(5'-ADENOSYL)-TRIPHOSPHATASE"/>
    <property type="match status" value="1"/>
</dbReference>
<sequence>MTARFRWHFALAFFALLLSTPLLSAQVTIRKKAVDNDPAFAAQPKLVVGVVVDQMRFDYLSRFWEVYGEDGFKRLVREGFLARNHHFGYAPTSTGPGHASVYTGTTPAMHGIIGNNWFDKEAGVEVYCAGDDNVESVGTTSDAGKNSPHRMKVSTITDELRLHHQMRSKVIAISLKDRGAVLPGGHTANAAYWFEGGTTGNWISSSYYLSELPEWVQDFNASDKAASYKRVWEPLGEPEDYQYSGLDNTPFEGLFDGEQLPVFPHDLPALWEENGSYGLLRITPFGNSLLMDFALEALKKEDLGRDDITDFLAISFSSTDYVGHFYGVNSKEVQDTYMRLDQDLARLLKALDRQVGEGAYTLFLTADHGAVDVPSYLNSQKIPAGYPESESLEQRFGEFLQYKYGTTDIIRNASNNQIFLDHDFIRNLELEPGDVQEALAAELLSYDGIYKVYTAEQMQEGEYTEGLAQILQEGYNQKRSGDILFVYDPAYADYSRTGSTHGTAYIYDTHVPLIFYGNGVRPGTTYRKTYIKDIAPTLSSLLGIAFPNGTTGQPIGEILK</sequence>
<evidence type="ECO:0000256" key="3">
    <source>
        <dbReference type="ARBA" id="ARBA00022729"/>
    </source>
</evidence>
<keyword evidence="2 4" id="KW-0479">Metal-binding</keyword>
<gene>
    <name evidence="8" type="ORF">SAMN04490243_2799</name>
</gene>
<evidence type="ECO:0000256" key="7">
    <source>
        <dbReference type="SAM" id="SignalP"/>
    </source>
</evidence>
<feature type="chain" id="PRO_5011699709" evidence="7">
    <location>
        <begin position="25"/>
        <end position="560"/>
    </location>
</feature>
<dbReference type="InterPro" id="IPR017850">
    <property type="entry name" value="Alkaline_phosphatase_core_sf"/>
</dbReference>
<proteinExistence type="predicted"/>
<dbReference type="EMBL" id="FOYQ01000002">
    <property type="protein sequence ID" value="SFR54376.1"/>
    <property type="molecule type" value="Genomic_DNA"/>
</dbReference>
<dbReference type="RefSeq" id="WP_092983262.1">
    <property type="nucleotide sequence ID" value="NZ_FOYQ01000002.1"/>
</dbReference>
<evidence type="ECO:0000256" key="1">
    <source>
        <dbReference type="ARBA" id="ARBA00022553"/>
    </source>
</evidence>
<dbReference type="Pfam" id="PF01663">
    <property type="entry name" value="Phosphodiest"/>
    <property type="match status" value="1"/>
</dbReference>
<evidence type="ECO:0000256" key="4">
    <source>
        <dbReference type="PIRNR" id="PIRNR031924"/>
    </source>
</evidence>
<dbReference type="Gene3D" id="3.40.720.10">
    <property type="entry name" value="Alkaline Phosphatase, subunit A"/>
    <property type="match status" value="1"/>
</dbReference>
<dbReference type="GO" id="GO:0046872">
    <property type="term" value="F:metal ion binding"/>
    <property type="evidence" value="ECO:0007669"/>
    <property type="project" value="UniProtKB-KW"/>
</dbReference>
<dbReference type="Proteomes" id="UP000199534">
    <property type="component" value="Unassembled WGS sequence"/>
</dbReference>
<feature type="binding site" evidence="6">
    <location>
        <position position="115"/>
    </location>
    <ligand>
        <name>substrate</name>
    </ligand>
</feature>
<dbReference type="InterPro" id="IPR002591">
    <property type="entry name" value="Phosphodiest/P_Trfase"/>
</dbReference>
<evidence type="ECO:0000256" key="2">
    <source>
        <dbReference type="ARBA" id="ARBA00022723"/>
    </source>
</evidence>
<dbReference type="PANTHER" id="PTHR10151">
    <property type="entry name" value="ECTONUCLEOTIDE PYROPHOSPHATASE/PHOSPHODIESTERASE"/>
    <property type="match status" value="1"/>
</dbReference>
<dbReference type="SUPFAM" id="SSF53649">
    <property type="entry name" value="Alkaline phosphatase-like"/>
    <property type="match status" value="1"/>
</dbReference>
<dbReference type="CDD" id="cd16016">
    <property type="entry name" value="AP-SPAP"/>
    <property type="match status" value="1"/>
</dbReference>
<evidence type="ECO:0000256" key="5">
    <source>
        <dbReference type="PIRSR" id="PIRSR031924-50"/>
    </source>
</evidence>
<keyword evidence="1 5" id="KW-0597">Phosphoprotein</keyword>
<feature type="signal peptide" evidence="7">
    <location>
        <begin position="1"/>
        <end position="24"/>
    </location>
</feature>
<keyword evidence="3 7" id="KW-0732">Signal</keyword>
<evidence type="ECO:0000313" key="9">
    <source>
        <dbReference type="Proteomes" id="UP000199534"/>
    </source>
</evidence>
<evidence type="ECO:0000313" key="8">
    <source>
        <dbReference type="EMBL" id="SFR54376.1"/>
    </source>
</evidence>
<dbReference type="STRING" id="400055.SAMN04490243_2799"/>
<feature type="binding site" evidence="6">
    <location>
        <begin position="176"/>
        <end position="178"/>
    </location>
    <ligand>
        <name>substrate</name>
    </ligand>
</feature>
<dbReference type="OrthoDB" id="9766127at2"/>
<accession>A0A1I6HIZ8</accession>
<dbReference type="Gene3D" id="3.30.1360.150">
    <property type="match status" value="1"/>
</dbReference>
<dbReference type="NCBIfam" id="NF042991">
    <property type="entry name" value="alk_phos_PafA"/>
    <property type="match status" value="1"/>
</dbReference>
<dbReference type="GO" id="GO:0004035">
    <property type="term" value="F:alkaline phosphatase activity"/>
    <property type="evidence" value="ECO:0007669"/>
    <property type="project" value="InterPro"/>
</dbReference>
<evidence type="ECO:0000256" key="6">
    <source>
        <dbReference type="PIRSR" id="PIRSR031924-51"/>
    </source>
</evidence>
<protein>
    <submittedName>
        <fullName evidence="8">Type I phosphodiesterase / nucleotide pyrophosphatase</fullName>
    </submittedName>
</protein>
<dbReference type="PIRSF" id="PIRSF031924">
    <property type="entry name" value="Pi-irrepressible_AP"/>
    <property type="match status" value="1"/>
</dbReference>